<evidence type="ECO:0000259" key="4">
    <source>
        <dbReference type="PROSITE" id="PS50110"/>
    </source>
</evidence>
<gene>
    <name evidence="5" type="ORF">FB567DRAFT_68874</name>
</gene>
<dbReference type="Gene3D" id="3.40.50.2300">
    <property type="match status" value="1"/>
</dbReference>
<comment type="caution">
    <text evidence="5">The sequence shown here is derived from an EMBL/GenBank/DDBJ whole genome shotgun (WGS) entry which is preliminary data.</text>
</comment>
<dbReference type="Pfam" id="PF02518">
    <property type="entry name" value="HATPase_c"/>
    <property type="match status" value="1"/>
</dbReference>
<protein>
    <submittedName>
        <fullName evidence="5">Histidine kinase-like ATPase</fullName>
    </submittedName>
</protein>
<dbReference type="CDD" id="cd00082">
    <property type="entry name" value="HisKA"/>
    <property type="match status" value="1"/>
</dbReference>
<dbReference type="Pfam" id="PF00512">
    <property type="entry name" value="HisKA"/>
    <property type="match status" value="1"/>
</dbReference>
<dbReference type="GO" id="GO:0000155">
    <property type="term" value="F:phosphorelay sensor kinase activity"/>
    <property type="evidence" value="ECO:0007669"/>
    <property type="project" value="InterPro"/>
</dbReference>
<proteinExistence type="predicted"/>
<dbReference type="SUPFAM" id="SSF55874">
    <property type="entry name" value="ATPase domain of HSP90 chaperone/DNA topoisomerase II/histidine kinase"/>
    <property type="match status" value="1"/>
</dbReference>
<accession>A0A8K0R5P2</accession>
<sequence length="440" mass="48740">MDIQAFHHEMRNPLSAIVHCADAIASAVEDTKVLELPEACLEALKDNVQSAEIILQCANHQKRSIDDILTLSKLDSMLLSITPVAVKPHKLVASIVNIFEAEMKSNRISYQIHSASSLANLDIDYVYLDPSRLTQIFINLLTNAIKFVKTSKEPNISIRFGASLSEPRLFFSGNMFWATRNGNPNIEVTQGPEWGSGQELYLTFSVQDSGIGLKSKDIHKIFERFRQATVKTHVRYGGSGLGLFISKELTEKQGGEIGVSYVLDEGSTFGFYVKARRVERWPQTIDELFKDRGEGGSSCQSLHVLLVEDNIINQQVLSKQLKKAGCEVNVANHGLEALKILEGKVFDIVLMDLEMPVLDGLATMREIRQRERTGRGLLRSSTGPKIGAGARLPLIAVTANVRQEQIDTAISAGADRVMQKPFKAADLVCENARAFFPWAQ</sequence>
<dbReference type="InterPro" id="IPR003661">
    <property type="entry name" value="HisK_dim/P_dom"/>
</dbReference>
<dbReference type="InterPro" id="IPR001789">
    <property type="entry name" value="Sig_transdc_resp-reg_receiver"/>
</dbReference>
<dbReference type="Gene3D" id="3.30.565.10">
    <property type="entry name" value="Histidine kinase-like ATPase, C-terminal domain"/>
    <property type="match status" value="1"/>
</dbReference>
<dbReference type="SMART" id="SM00448">
    <property type="entry name" value="REC"/>
    <property type="match status" value="1"/>
</dbReference>
<organism evidence="5 6">
    <name type="scientific">Paraphoma chrysanthemicola</name>
    <dbReference type="NCBI Taxonomy" id="798071"/>
    <lineage>
        <taxon>Eukaryota</taxon>
        <taxon>Fungi</taxon>
        <taxon>Dikarya</taxon>
        <taxon>Ascomycota</taxon>
        <taxon>Pezizomycotina</taxon>
        <taxon>Dothideomycetes</taxon>
        <taxon>Pleosporomycetidae</taxon>
        <taxon>Pleosporales</taxon>
        <taxon>Pleosporineae</taxon>
        <taxon>Phaeosphaeriaceae</taxon>
        <taxon>Paraphoma</taxon>
    </lineage>
</organism>
<dbReference type="SMART" id="SM00387">
    <property type="entry name" value="HATPase_c"/>
    <property type="match status" value="1"/>
</dbReference>
<dbReference type="PROSITE" id="PS50110">
    <property type="entry name" value="RESPONSE_REGULATORY"/>
    <property type="match status" value="1"/>
</dbReference>
<dbReference type="EMBL" id="JAGMVJ010000011">
    <property type="protein sequence ID" value="KAH7086354.1"/>
    <property type="molecule type" value="Genomic_DNA"/>
</dbReference>
<evidence type="ECO:0000313" key="5">
    <source>
        <dbReference type="EMBL" id="KAH7086354.1"/>
    </source>
</evidence>
<dbReference type="PANTHER" id="PTHR43719">
    <property type="entry name" value="TWO-COMPONENT HISTIDINE KINASE"/>
    <property type="match status" value="1"/>
</dbReference>
<keyword evidence="5" id="KW-0808">Transferase</keyword>
<dbReference type="InterPro" id="IPR050956">
    <property type="entry name" value="2C_system_His_kinase"/>
</dbReference>
<dbReference type="Gene3D" id="1.10.287.130">
    <property type="match status" value="1"/>
</dbReference>
<dbReference type="InterPro" id="IPR036890">
    <property type="entry name" value="HATPase_C_sf"/>
</dbReference>
<reference evidence="5" key="1">
    <citation type="journal article" date="2021" name="Nat. Commun.">
        <title>Genetic determinants of endophytism in the Arabidopsis root mycobiome.</title>
        <authorList>
            <person name="Mesny F."/>
            <person name="Miyauchi S."/>
            <person name="Thiergart T."/>
            <person name="Pickel B."/>
            <person name="Atanasova L."/>
            <person name="Karlsson M."/>
            <person name="Huettel B."/>
            <person name="Barry K.W."/>
            <person name="Haridas S."/>
            <person name="Chen C."/>
            <person name="Bauer D."/>
            <person name="Andreopoulos W."/>
            <person name="Pangilinan J."/>
            <person name="LaButti K."/>
            <person name="Riley R."/>
            <person name="Lipzen A."/>
            <person name="Clum A."/>
            <person name="Drula E."/>
            <person name="Henrissat B."/>
            <person name="Kohler A."/>
            <person name="Grigoriev I.V."/>
            <person name="Martin F.M."/>
            <person name="Hacquard S."/>
        </authorList>
    </citation>
    <scope>NUCLEOTIDE SEQUENCE</scope>
    <source>
        <strain evidence="5">MPI-SDFR-AT-0120</strain>
    </source>
</reference>
<dbReference type="InterPro" id="IPR005467">
    <property type="entry name" value="His_kinase_dom"/>
</dbReference>
<dbReference type="SUPFAM" id="SSF52172">
    <property type="entry name" value="CheY-like"/>
    <property type="match status" value="1"/>
</dbReference>
<dbReference type="InterPro" id="IPR011006">
    <property type="entry name" value="CheY-like_superfamily"/>
</dbReference>
<dbReference type="OrthoDB" id="60033at2759"/>
<dbReference type="PRINTS" id="PR00344">
    <property type="entry name" value="BCTRLSENSOR"/>
</dbReference>
<keyword evidence="6" id="KW-1185">Reference proteome</keyword>
<keyword evidence="1 2" id="KW-0597">Phosphoprotein</keyword>
<evidence type="ECO:0000313" key="6">
    <source>
        <dbReference type="Proteomes" id="UP000813461"/>
    </source>
</evidence>
<feature type="domain" description="Histidine kinase" evidence="3">
    <location>
        <begin position="5"/>
        <end position="277"/>
    </location>
</feature>
<dbReference type="InterPro" id="IPR036097">
    <property type="entry name" value="HisK_dim/P_sf"/>
</dbReference>
<evidence type="ECO:0000259" key="3">
    <source>
        <dbReference type="PROSITE" id="PS50109"/>
    </source>
</evidence>
<feature type="modified residue" description="4-aspartylphosphate" evidence="2">
    <location>
        <position position="352"/>
    </location>
</feature>
<dbReference type="InterPro" id="IPR004358">
    <property type="entry name" value="Sig_transdc_His_kin-like_C"/>
</dbReference>
<dbReference type="PANTHER" id="PTHR43719:SF31">
    <property type="entry name" value="HISTIDINE KINASE"/>
    <property type="match status" value="1"/>
</dbReference>
<keyword evidence="5" id="KW-0418">Kinase</keyword>
<dbReference type="InterPro" id="IPR003594">
    <property type="entry name" value="HATPase_dom"/>
</dbReference>
<dbReference type="SUPFAM" id="SSF47384">
    <property type="entry name" value="Homodimeric domain of signal transducing histidine kinase"/>
    <property type="match status" value="1"/>
</dbReference>
<dbReference type="PROSITE" id="PS50109">
    <property type="entry name" value="HIS_KIN"/>
    <property type="match status" value="1"/>
</dbReference>
<evidence type="ECO:0000256" key="2">
    <source>
        <dbReference type="PROSITE-ProRule" id="PRU00169"/>
    </source>
</evidence>
<dbReference type="Proteomes" id="UP000813461">
    <property type="component" value="Unassembled WGS sequence"/>
</dbReference>
<name>A0A8K0R5P2_9PLEO</name>
<dbReference type="CDD" id="cd17546">
    <property type="entry name" value="REC_hyHK_CKI1_RcsC-like"/>
    <property type="match status" value="1"/>
</dbReference>
<dbReference type="AlphaFoldDB" id="A0A8K0R5P2"/>
<feature type="domain" description="Response regulatory" evidence="4">
    <location>
        <begin position="303"/>
        <end position="435"/>
    </location>
</feature>
<evidence type="ECO:0000256" key="1">
    <source>
        <dbReference type="ARBA" id="ARBA00022553"/>
    </source>
</evidence>
<dbReference type="Pfam" id="PF00072">
    <property type="entry name" value="Response_reg"/>
    <property type="match status" value="1"/>
</dbReference>